<dbReference type="PANTHER" id="PTHR24258">
    <property type="entry name" value="SERINE PROTEASE-RELATED"/>
    <property type="match status" value="1"/>
</dbReference>
<evidence type="ECO:0000313" key="4">
    <source>
        <dbReference type="EnsemblMetazoa" id="AMIN015892-PA"/>
    </source>
</evidence>
<organism evidence="4 5">
    <name type="scientific">Anopheles minimus</name>
    <dbReference type="NCBI Taxonomy" id="112268"/>
    <lineage>
        <taxon>Eukaryota</taxon>
        <taxon>Metazoa</taxon>
        <taxon>Ecdysozoa</taxon>
        <taxon>Arthropoda</taxon>
        <taxon>Hexapoda</taxon>
        <taxon>Insecta</taxon>
        <taxon>Pterygota</taxon>
        <taxon>Neoptera</taxon>
        <taxon>Endopterygota</taxon>
        <taxon>Diptera</taxon>
        <taxon>Nematocera</taxon>
        <taxon>Culicoidea</taxon>
        <taxon>Culicidae</taxon>
        <taxon>Anophelinae</taxon>
        <taxon>Anopheles</taxon>
    </lineage>
</organism>
<evidence type="ECO:0000313" key="5">
    <source>
        <dbReference type="Proteomes" id="UP000075920"/>
    </source>
</evidence>
<accession>A0A1Y9IW11</accession>
<dbReference type="InterPro" id="IPR041515">
    <property type="entry name" value="PPAF-2-like_Clip"/>
</dbReference>
<dbReference type="AlphaFoldDB" id="A0A1Y9IW11"/>
<reference evidence="4" key="2">
    <citation type="submission" date="2020-05" db="UniProtKB">
        <authorList>
            <consortium name="EnsemblMetazoa"/>
        </authorList>
    </citation>
    <scope>IDENTIFICATION</scope>
    <source>
        <strain evidence="4">MINIMUS1</strain>
    </source>
</reference>
<keyword evidence="2" id="KW-0732">Signal</keyword>
<dbReference type="SMART" id="SM00020">
    <property type="entry name" value="Tryp_SPc"/>
    <property type="match status" value="1"/>
</dbReference>
<evidence type="ECO:0000256" key="2">
    <source>
        <dbReference type="SAM" id="SignalP"/>
    </source>
</evidence>
<dbReference type="Pfam" id="PF18322">
    <property type="entry name" value="CLIP_1"/>
    <property type="match status" value="1"/>
</dbReference>
<dbReference type="PROSITE" id="PS50240">
    <property type="entry name" value="TRYPSIN_DOM"/>
    <property type="match status" value="1"/>
</dbReference>
<dbReference type="STRING" id="112268.A0A1Y9IW11"/>
<name>A0A1Y9IW11_9DIPT</name>
<dbReference type="PRINTS" id="PR00722">
    <property type="entry name" value="CHYMOTRYPSIN"/>
</dbReference>
<dbReference type="PANTHER" id="PTHR24258:SF129">
    <property type="entry name" value="LP15124P-RELATED"/>
    <property type="match status" value="1"/>
</dbReference>
<comment type="similarity">
    <text evidence="1">Belongs to the peptidase S1 family. CLIP subfamily.</text>
</comment>
<reference evidence="5" key="1">
    <citation type="submission" date="2013-03" db="EMBL/GenBank/DDBJ databases">
        <title>The Genome Sequence of Anopheles minimus MINIMUS1.</title>
        <authorList>
            <consortium name="The Broad Institute Genomics Platform"/>
            <person name="Neafsey D.E."/>
            <person name="Walton C."/>
            <person name="Walker B."/>
            <person name="Young S.K."/>
            <person name="Zeng Q."/>
            <person name="Gargeya S."/>
            <person name="Fitzgerald M."/>
            <person name="Haas B."/>
            <person name="Abouelleil A."/>
            <person name="Allen A.W."/>
            <person name="Alvarado L."/>
            <person name="Arachchi H.M."/>
            <person name="Berlin A.M."/>
            <person name="Chapman S.B."/>
            <person name="Gainer-Dewar J."/>
            <person name="Goldberg J."/>
            <person name="Griggs A."/>
            <person name="Gujja S."/>
            <person name="Hansen M."/>
            <person name="Howarth C."/>
            <person name="Imamovic A."/>
            <person name="Ireland A."/>
            <person name="Larimer J."/>
            <person name="McCowan C."/>
            <person name="Murphy C."/>
            <person name="Pearson M."/>
            <person name="Poon T.W."/>
            <person name="Priest M."/>
            <person name="Roberts A."/>
            <person name="Saif S."/>
            <person name="Shea T."/>
            <person name="Sisk P."/>
            <person name="Sykes S."/>
            <person name="Wortman J."/>
            <person name="Nusbaum C."/>
            <person name="Birren B."/>
        </authorList>
    </citation>
    <scope>NUCLEOTIDE SEQUENCE [LARGE SCALE GENOMIC DNA]</scope>
    <source>
        <strain evidence="5">MINIMUS1</strain>
    </source>
</reference>
<dbReference type="Proteomes" id="UP000075920">
    <property type="component" value="Unassembled WGS sequence"/>
</dbReference>
<dbReference type="VEuPathDB" id="VectorBase:AMIN015892"/>
<feature type="domain" description="Peptidase S1" evidence="3">
    <location>
        <begin position="155"/>
        <end position="408"/>
    </location>
</feature>
<feature type="chain" id="PRO_5012261014" description="Peptidase S1 domain-containing protein" evidence="2">
    <location>
        <begin position="21"/>
        <end position="428"/>
    </location>
</feature>
<protein>
    <recommendedName>
        <fullName evidence="3">Peptidase S1 domain-containing protein</fullName>
    </recommendedName>
</protein>
<dbReference type="EnsemblMetazoa" id="AMIN015892-RA">
    <property type="protein sequence ID" value="AMIN015892-PA"/>
    <property type="gene ID" value="AMIN015892"/>
</dbReference>
<proteinExistence type="inferred from homology"/>
<dbReference type="GO" id="GO:0006508">
    <property type="term" value="P:proteolysis"/>
    <property type="evidence" value="ECO:0007669"/>
    <property type="project" value="InterPro"/>
</dbReference>
<evidence type="ECO:0000256" key="1">
    <source>
        <dbReference type="ARBA" id="ARBA00024195"/>
    </source>
</evidence>
<evidence type="ECO:0000259" key="3">
    <source>
        <dbReference type="PROSITE" id="PS50240"/>
    </source>
</evidence>
<feature type="signal peptide" evidence="2">
    <location>
        <begin position="1"/>
        <end position="20"/>
    </location>
</feature>
<dbReference type="InterPro" id="IPR001254">
    <property type="entry name" value="Trypsin_dom"/>
</dbReference>
<dbReference type="InterPro" id="IPR001314">
    <property type="entry name" value="Peptidase_S1A"/>
</dbReference>
<sequence length="428" mass="47716">MASLARCIIPLGILCFGIAAENIVISPVESLSSCTTASGERGYCVYQYQCFEGTISTSGENIIDIRQALDDCHDPLLECCAEPSTSPTDDSNEATNATFTPVSGEEDTANVVVPVPSFPTTPRSTSGSHRPAINIPPYDLEGCGHRNPNGVIFTIENNQFSESEYGEYPWTVAIFARQKDHSLRYLCGGALIERAAVLTTANCLFPYRFDVSSLVVRMGEWDMSTTREPIPHVDSEMEKIHLHPHYGMTSKINDIAIVILRDTIDLNHTIGLVCLPPANDIPHGAELVGVGWGDVPNFVEPPKLPRTILKKAHLRHLHHDLCQKTLHKLMGRRYLLHDSFLCAEAQSPEMLPCRGDTGSPYVKEIENGNDRYYLMGLSSWGYDCNMQRMPTVLTNVAYHRNWIDEVIKSEHLSTWSYTYELSIPNDEE</sequence>
<dbReference type="SUPFAM" id="SSF50494">
    <property type="entry name" value="Trypsin-like serine proteases"/>
    <property type="match status" value="1"/>
</dbReference>
<dbReference type="InterPro" id="IPR009003">
    <property type="entry name" value="Peptidase_S1_PA"/>
</dbReference>
<keyword evidence="5" id="KW-1185">Reference proteome</keyword>
<dbReference type="Gene3D" id="2.40.10.10">
    <property type="entry name" value="Trypsin-like serine proteases"/>
    <property type="match status" value="2"/>
</dbReference>
<dbReference type="Pfam" id="PF00089">
    <property type="entry name" value="Trypsin"/>
    <property type="match status" value="1"/>
</dbReference>
<dbReference type="GO" id="GO:0004252">
    <property type="term" value="F:serine-type endopeptidase activity"/>
    <property type="evidence" value="ECO:0007669"/>
    <property type="project" value="InterPro"/>
</dbReference>
<dbReference type="InterPro" id="IPR043504">
    <property type="entry name" value="Peptidase_S1_PA_chymotrypsin"/>
</dbReference>
<dbReference type="CDD" id="cd00190">
    <property type="entry name" value="Tryp_SPc"/>
    <property type="match status" value="1"/>
</dbReference>